<dbReference type="PANTHER" id="PTHR31351">
    <property type="entry name" value="EXPRESSED PROTEIN"/>
    <property type="match status" value="1"/>
</dbReference>
<reference evidence="2 3" key="1">
    <citation type="journal article" date="2017" name="Genome Biol.">
        <title>New reference genome sequences of hot pepper reveal the massive evolution of plant disease-resistance genes by retroduplication.</title>
        <authorList>
            <person name="Kim S."/>
            <person name="Park J."/>
            <person name="Yeom S.I."/>
            <person name="Kim Y.M."/>
            <person name="Seo E."/>
            <person name="Kim K.T."/>
            <person name="Kim M.S."/>
            <person name="Lee J.M."/>
            <person name="Cheong K."/>
            <person name="Shin H.S."/>
            <person name="Kim S.B."/>
            <person name="Han K."/>
            <person name="Lee J."/>
            <person name="Park M."/>
            <person name="Lee H.A."/>
            <person name="Lee H.Y."/>
            <person name="Lee Y."/>
            <person name="Oh S."/>
            <person name="Lee J.H."/>
            <person name="Choi E."/>
            <person name="Choi E."/>
            <person name="Lee S.E."/>
            <person name="Jeon J."/>
            <person name="Kim H."/>
            <person name="Choi G."/>
            <person name="Song H."/>
            <person name="Lee J."/>
            <person name="Lee S.C."/>
            <person name="Kwon J.K."/>
            <person name="Lee H.Y."/>
            <person name="Koo N."/>
            <person name="Hong Y."/>
            <person name="Kim R.W."/>
            <person name="Kang W.H."/>
            <person name="Huh J.H."/>
            <person name="Kang B.C."/>
            <person name="Yang T.J."/>
            <person name="Lee Y.H."/>
            <person name="Bennetzen J.L."/>
            <person name="Choi D."/>
        </authorList>
    </citation>
    <scope>NUCLEOTIDE SEQUENCE [LARGE SCALE GENOMIC DNA]</scope>
    <source>
        <strain evidence="3">cv. PBC81</strain>
    </source>
</reference>
<keyword evidence="3" id="KW-1185">Reference proteome</keyword>
<accession>A0A2G2WIH9</accession>
<dbReference type="GO" id="GO:0010087">
    <property type="term" value="P:phloem or xylem histogenesis"/>
    <property type="evidence" value="ECO:0007669"/>
    <property type="project" value="TreeGrafter"/>
</dbReference>
<dbReference type="InterPro" id="IPR040269">
    <property type="entry name" value="VAB"/>
</dbReference>
<dbReference type="OrthoDB" id="10602314at2759"/>
<proteinExistence type="predicted"/>
<dbReference type="EMBL" id="MLFT02000006">
    <property type="protein sequence ID" value="PHT45048.1"/>
    <property type="molecule type" value="Genomic_DNA"/>
</dbReference>
<reference evidence="3" key="2">
    <citation type="journal article" date="2017" name="J. Anim. Genet.">
        <title>Multiple reference genome sequences of hot pepper reveal the massive evolution of plant disease resistance genes by retroduplication.</title>
        <authorList>
            <person name="Kim S."/>
            <person name="Park J."/>
            <person name="Yeom S.-I."/>
            <person name="Kim Y.-M."/>
            <person name="Seo E."/>
            <person name="Kim K.-T."/>
            <person name="Kim M.-S."/>
            <person name="Lee J.M."/>
            <person name="Cheong K."/>
            <person name="Shin H.-S."/>
            <person name="Kim S.-B."/>
            <person name="Han K."/>
            <person name="Lee J."/>
            <person name="Park M."/>
            <person name="Lee H.-A."/>
            <person name="Lee H.-Y."/>
            <person name="Lee Y."/>
            <person name="Oh S."/>
            <person name="Lee J.H."/>
            <person name="Choi E."/>
            <person name="Choi E."/>
            <person name="Lee S.E."/>
            <person name="Jeon J."/>
            <person name="Kim H."/>
            <person name="Choi G."/>
            <person name="Song H."/>
            <person name="Lee J."/>
            <person name="Lee S.-C."/>
            <person name="Kwon J.-K."/>
            <person name="Lee H.-Y."/>
            <person name="Koo N."/>
            <person name="Hong Y."/>
            <person name="Kim R.W."/>
            <person name="Kang W.-H."/>
            <person name="Huh J.H."/>
            <person name="Kang B.-C."/>
            <person name="Yang T.-J."/>
            <person name="Lee Y.-H."/>
            <person name="Bennetzen J.L."/>
            <person name="Choi D."/>
        </authorList>
    </citation>
    <scope>NUCLEOTIDE SEQUENCE [LARGE SCALE GENOMIC DNA]</scope>
    <source>
        <strain evidence="3">cv. PBC81</strain>
    </source>
</reference>
<comment type="caution">
    <text evidence="2">The sequence shown here is derived from an EMBL/GenBank/DDBJ whole genome shotgun (WGS) entry which is preliminary data.</text>
</comment>
<feature type="domain" description="VAN3-binding protein-like auxin canalisation" evidence="1">
    <location>
        <begin position="1"/>
        <end position="34"/>
    </location>
</feature>
<dbReference type="GO" id="GO:0009734">
    <property type="term" value="P:auxin-activated signaling pathway"/>
    <property type="evidence" value="ECO:0007669"/>
    <property type="project" value="TreeGrafter"/>
</dbReference>
<dbReference type="InterPro" id="IPR008546">
    <property type="entry name" value="VAN3-bd-like_auxin_canal"/>
</dbReference>
<dbReference type="Proteomes" id="UP000224567">
    <property type="component" value="Unassembled WGS sequence"/>
</dbReference>
<dbReference type="Pfam" id="PF05703">
    <property type="entry name" value="Auxin_canalis"/>
    <property type="match status" value="1"/>
</dbReference>
<evidence type="ECO:0000313" key="2">
    <source>
        <dbReference type="EMBL" id="PHT45048.1"/>
    </source>
</evidence>
<organism evidence="2 3">
    <name type="scientific">Capsicum baccatum</name>
    <name type="common">Peruvian pepper</name>
    <dbReference type="NCBI Taxonomy" id="33114"/>
    <lineage>
        <taxon>Eukaryota</taxon>
        <taxon>Viridiplantae</taxon>
        <taxon>Streptophyta</taxon>
        <taxon>Embryophyta</taxon>
        <taxon>Tracheophyta</taxon>
        <taxon>Spermatophyta</taxon>
        <taxon>Magnoliopsida</taxon>
        <taxon>eudicotyledons</taxon>
        <taxon>Gunneridae</taxon>
        <taxon>Pentapetalae</taxon>
        <taxon>asterids</taxon>
        <taxon>lamiids</taxon>
        <taxon>Solanales</taxon>
        <taxon>Solanaceae</taxon>
        <taxon>Solanoideae</taxon>
        <taxon>Capsiceae</taxon>
        <taxon>Capsicum</taxon>
    </lineage>
</organism>
<sequence length="136" mass="14397">MGVECEHLASMISFAVNVQSAGDIMTLTTAVATGMGSGNGGGNNGTSSGELIPKENFLGICSRKLLARGGELLMRSHKATTGGGGYWFWLGGGIWRYSPAAGGGMNRGRRSGDGGLPGVGYFDGWLHWGYWMEFWR</sequence>
<name>A0A2G2WIH9_CAPBA</name>
<evidence type="ECO:0000313" key="3">
    <source>
        <dbReference type="Proteomes" id="UP000224567"/>
    </source>
</evidence>
<protein>
    <recommendedName>
        <fullName evidence="1">VAN3-binding protein-like auxin canalisation domain-containing protein</fullName>
    </recommendedName>
</protein>
<gene>
    <name evidence="2" type="ORF">CQW23_14206</name>
</gene>
<dbReference type="PANTHER" id="PTHR31351:SF4">
    <property type="entry name" value="AUXIN CANALIZATION PROTEIN (DUF828)"/>
    <property type="match status" value="1"/>
</dbReference>
<evidence type="ECO:0000259" key="1">
    <source>
        <dbReference type="Pfam" id="PF05703"/>
    </source>
</evidence>
<dbReference type="GO" id="GO:0010305">
    <property type="term" value="P:leaf vascular tissue pattern formation"/>
    <property type="evidence" value="ECO:0007669"/>
    <property type="project" value="TreeGrafter"/>
</dbReference>
<dbReference type="AlphaFoldDB" id="A0A2G2WIH9"/>
<dbReference type="STRING" id="33114.A0A2G2WIH9"/>